<dbReference type="CDD" id="cd00075">
    <property type="entry name" value="HATPase"/>
    <property type="match status" value="1"/>
</dbReference>
<evidence type="ECO:0000256" key="1">
    <source>
        <dbReference type="ARBA" id="ARBA00000085"/>
    </source>
</evidence>
<dbReference type="Gene3D" id="3.30.565.10">
    <property type="entry name" value="Histidine kinase-like ATPase, C-terminal domain"/>
    <property type="match status" value="1"/>
</dbReference>
<dbReference type="InterPro" id="IPR004358">
    <property type="entry name" value="Sig_transdc_His_kin-like_C"/>
</dbReference>
<dbReference type="Pfam" id="PF02518">
    <property type="entry name" value="HATPase_c"/>
    <property type="match status" value="1"/>
</dbReference>
<evidence type="ECO:0000313" key="10">
    <source>
        <dbReference type="Proteomes" id="UP001589703"/>
    </source>
</evidence>
<keyword evidence="7" id="KW-1133">Transmembrane helix</keyword>
<keyword evidence="10" id="KW-1185">Reference proteome</keyword>
<accession>A0ABV5V8J6</accession>
<feature type="domain" description="Histidine kinase" evidence="8">
    <location>
        <begin position="187"/>
        <end position="402"/>
    </location>
</feature>
<dbReference type="Gene3D" id="1.10.287.130">
    <property type="match status" value="1"/>
</dbReference>
<dbReference type="EC" id="2.7.13.3" evidence="3"/>
<dbReference type="SUPFAM" id="SSF55874">
    <property type="entry name" value="ATPase domain of HSP90 chaperone/DNA topoisomerase II/histidine kinase"/>
    <property type="match status" value="1"/>
</dbReference>
<keyword evidence="7" id="KW-0812">Transmembrane</keyword>
<dbReference type="Proteomes" id="UP001589703">
    <property type="component" value="Unassembled WGS sequence"/>
</dbReference>
<dbReference type="Pfam" id="PF00512">
    <property type="entry name" value="HisKA"/>
    <property type="match status" value="1"/>
</dbReference>
<sequence>MRPPGRDAEDTVVRRARLRIVWVTGVVVTLLITLVGAVAYTVMTRAQDAQVRREVWYGAAYGDPERPPGCMWLYGPDGTGPVGGPEGFPLRSDLDRVRQTGEPVERTVRRDGTAYLVRTQLRRDGDVVQAVLDLRFQLADRDHLWLALGVAEGVGLVAAVAAGLVLGSRAVAPLAEALARQRRFVADASHELRTPVTRLHTRAQMLARHAVRDGLPARHREGLAVLVTSLGRLGEVLDDLLSSATLSAGQAWRATRRRVDLVALARTAAEEETDRARQRGLTVRVEAPPHPLWVDGVASALRRAVGELLNNAVTHTPPGGSVELTLTRSDGAVELTVADTGKGFEAGEAERLFRRFHRGGGGRYGLGLALLREVVTSHGGTVAASGRPGHGARFTVRLPQSAPSPPVPAERWVRAWQGWRAAVPLSGRPRPVAGPGRPDRWRR</sequence>
<reference evidence="9 10" key="1">
    <citation type="submission" date="2024-09" db="EMBL/GenBank/DDBJ databases">
        <authorList>
            <person name="Sun Q."/>
            <person name="Mori K."/>
        </authorList>
    </citation>
    <scope>NUCLEOTIDE SEQUENCE [LARGE SCALE GENOMIC DNA]</scope>
    <source>
        <strain evidence="9 10">JCM 10918</strain>
    </source>
</reference>
<dbReference type="PROSITE" id="PS50109">
    <property type="entry name" value="HIS_KIN"/>
    <property type="match status" value="1"/>
</dbReference>
<evidence type="ECO:0000256" key="4">
    <source>
        <dbReference type="ARBA" id="ARBA00022553"/>
    </source>
</evidence>
<proteinExistence type="predicted"/>
<organism evidence="9 10">
    <name type="scientific">Streptomyces thermocoprophilus</name>
    <dbReference type="NCBI Taxonomy" id="78356"/>
    <lineage>
        <taxon>Bacteria</taxon>
        <taxon>Bacillati</taxon>
        <taxon>Actinomycetota</taxon>
        <taxon>Actinomycetes</taxon>
        <taxon>Kitasatosporales</taxon>
        <taxon>Streptomycetaceae</taxon>
        <taxon>Streptomyces</taxon>
    </lineage>
</organism>
<dbReference type="SUPFAM" id="SSF47384">
    <property type="entry name" value="Homodimeric domain of signal transducing histidine kinase"/>
    <property type="match status" value="1"/>
</dbReference>
<feature type="transmembrane region" description="Helical" evidence="7">
    <location>
        <begin position="20"/>
        <end position="43"/>
    </location>
</feature>
<dbReference type="CDD" id="cd00082">
    <property type="entry name" value="HisKA"/>
    <property type="match status" value="1"/>
</dbReference>
<evidence type="ECO:0000313" key="9">
    <source>
        <dbReference type="EMBL" id="MFB9734167.1"/>
    </source>
</evidence>
<evidence type="ECO:0000259" key="8">
    <source>
        <dbReference type="PROSITE" id="PS50109"/>
    </source>
</evidence>
<evidence type="ECO:0000256" key="3">
    <source>
        <dbReference type="ARBA" id="ARBA00012438"/>
    </source>
</evidence>
<comment type="subcellular location">
    <subcellularLocation>
        <location evidence="2">Cell membrane</location>
    </subcellularLocation>
</comment>
<dbReference type="GO" id="GO:0016301">
    <property type="term" value="F:kinase activity"/>
    <property type="evidence" value="ECO:0007669"/>
    <property type="project" value="UniProtKB-KW"/>
</dbReference>
<protein>
    <recommendedName>
        <fullName evidence="3">histidine kinase</fullName>
        <ecNumber evidence="3">2.7.13.3</ecNumber>
    </recommendedName>
</protein>
<evidence type="ECO:0000256" key="6">
    <source>
        <dbReference type="ARBA" id="ARBA00023012"/>
    </source>
</evidence>
<keyword evidence="7" id="KW-0472">Membrane</keyword>
<keyword evidence="6" id="KW-0902">Two-component regulatory system</keyword>
<evidence type="ECO:0000256" key="5">
    <source>
        <dbReference type="ARBA" id="ARBA00022777"/>
    </source>
</evidence>
<dbReference type="RefSeq" id="WP_247469733.1">
    <property type="nucleotide sequence ID" value="NZ_JBHMAR010000002.1"/>
</dbReference>
<dbReference type="InterPro" id="IPR005467">
    <property type="entry name" value="His_kinase_dom"/>
</dbReference>
<dbReference type="EMBL" id="JBHMAR010000002">
    <property type="protein sequence ID" value="MFB9734167.1"/>
    <property type="molecule type" value="Genomic_DNA"/>
</dbReference>
<keyword evidence="5 9" id="KW-0808">Transferase</keyword>
<dbReference type="InterPro" id="IPR036890">
    <property type="entry name" value="HATPase_C_sf"/>
</dbReference>
<dbReference type="SMART" id="SM00387">
    <property type="entry name" value="HATPase_c"/>
    <property type="match status" value="1"/>
</dbReference>
<evidence type="ECO:0000256" key="7">
    <source>
        <dbReference type="SAM" id="Phobius"/>
    </source>
</evidence>
<dbReference type="PRINTS" id="PR00344">
    <property type="entry name" value="BCTRLSENSOR"/>
</dbReference>
<gene>
    <name evidence="9" type="ORF">ACFFRO_03250</name>
</gene>
<dbReference type="InterPro" id="IPR036097">
    <property type="entry name" value="HisK_dim/P_sf"/>
</dbReference>
<keyword evidence="4" id="KW-0597">Phosphoprotein</keyword>
<dbReference type="InterPro" id="IPR003661">
    <property type="entry name" value="HisK_dim/P_dom"/>
</dbReference>
<dbReference type="InterPro" id="IPR003594">
    <property type="entry name" value="HATPase_dom"/>
</dbReference>
<feature type="transmembrane region" description="Helical" evidence="7">
    <location>
        <begin position="144"/>
        <end position="166"/>
    </location>
</feature>
<evidence type="ECO:0000256" key="2">
    <source>
        <dbReference type="ARBA" id="ARBA00004236"/>
    </source>
</evidence>
<dbReference type="SMART" id="SM00388">
    <property type="entry name" value="HisKA"/>
    <property type="match status" value="1"/>
</dbReference>
<dbReference type="PANTHER" id="PTHR43547">
    <property type="entry name" value="TWO-COMPONENT HISTIDINE KINASE"/>
    <property type="match status" value="1"/>
</dbReference>
<dbReference type="PANTHER" id="PTHR43547:SF2">
    <property type="entry name" value="HYBRID SIGNAL TRANSDUCTION HISTIDINE KINASE C"/>
    <property type="match status" value="1"/>
</dbReference>
<name>A0ABV5V8J6_9ACTN</name>
<comment type="caution">
    <text evidence="9">The sequence shown here is derived from an EMBL/GenBank/DDBJ whole genome shotgun (WGS) entry which is preliminary data.</text>
</comment>
<comment type="catalytic activity">
    <reaction evidence="1">
        <text>ATP + protein L-histidine = ADP + protein N-phospho-L-histidine.</text>
        <dbReference type="EC" id="2.7.13.3"/>
    </reaction>
</comment>
<keyword evidence="5 9" id="KW-0418">Kinase</keyword>